<protein>
    <submittedName>
        <fullName evidence="1">Uncharacterized protein</fullName>
    </submittedName>
</protein>
<accession>W6V9K7</accession>
<proteinExistence type="predicted"/>
<dbReference type="RefSeq" id="XP_024354525.1">
    <property type="nucleotide sequence ID" value="XM_024491069.1"/>
</dbReference>
<name>W6V9K7_ECHGR</name>
<keyword evidence="2" id="KW-1185">Reference proteome</keyword>
<evidence type="ECO:0000313" key="2">
    <source>
        <dbReference type="Proteomes" id="UP000019149"/>
    </source>
</evidence>
<dbReference type="AlphaFoldDB" id="W6V9K7"/>
<comment type="caution">
    <text evidence="1">The sequence shown here is derived from an EMBL/GenBank/DDBJ whole genome shotgun (WGS) entry which is preliminary data.</text>
</comment>
<dbReference type="KEGG" id="egl:EGR_01820"/>
<sequence>MLVHSFTPRDSVWPLSASSANSTNVIHNCSFKRLPKVIVSTDFMIMKENKAKLSVRKCRATTSLSSPVVPKMYNKTRKMVKNVFAQDLKSPVVCFANNIAPLNYGLLLATGVANFSNSYMVKAHCMNDWLKSWINKKLKGTNGVFVSKTLNILNNISTDVLSICISKSIVVMATKQRILPNSFSWLHQSDYLEDAISLN</sequence>
<organism evidence="1 2">
    <name type="scientific">Echinococcus granulosus</name>
    <name type="common">Hydatid tapeworm</name>
    <dbReference type="NCBI Taxonomy" id="6210"/>
    <lineage>
        <taxon>Eukaryota</taxon>
        <taxon>Metazoa</taxon>
        <taxon>Spiralia</taxon>
        <taxon>Lophotrochozoa</taxon>
        <taxon>Platyhelminthes</taxon>
        <taxon>Cestoda</taxon>
        <taxon>Eucestoda</taxon>
        <taxon>Cyclophyllidea</taxon>
        <taxon>Taeniidae</taxon>
        <taxon>Echinococcus</taxon>
        <taxon>Echinococcus granulosus group</taxon>
    </lineage>
</organism>
<dbReference type="EMBL" id="APAU02000007">
    <property type="protein sequence ID" value="EUB63329.1"/>
    <property type="molecule type" value="Genomic_DNA"/>
</dbReference>
<gene>
    <name evidence="1" type="ORF">EGR_01820</name>
</gene>
<evidence type="ECO:0000313" key="1">
    <source>
        <dbReference type="EMBL" id="EUB63329.1"/>
    </source>
</evidence>
<dbReference type="GeneID" id="36337535"/>
<dbReference type="CTD" id="36337535"/>
<dbReference type="Proteomes" id="UP000019149">
    <property type="component" value="Unassembled WGS sequence"/>
</dbReference>
<reference evidence="1 2" key="1">
    <citation type="journal article" date="2013" name="Nat. Genet.">
        <title>The genome of the hydatid tapeworm Echinococcus granulosus.</title>
        <authorList>
            <person name="Zheng H."/>
            <person name="Zhang W."/>
            <person name="Zhang L."/>
            <person name="Zhang Z."/>
            <person name="Li J."/>
            <person name="Lu G."/>
            <person name="Zhu Y."/>
            <person name="Wang Y."/>
            <person name="Huang Y."/>
            <person name="Liu J."/>
            <person name="Kang H."/>
            <person name="Chen J."/>
            <person name="Wang L."/>
            <person name="Chen A."/>
            <person name="Yu S."/>
            <person name="Gao Z."/>
            <person name="Jin L."/>
            <person name="Gu W."/>
            <person name="Wang Z."/>
            <person name="Zhao L."/>
            <person name="Shi B."/>
            <person name="Wen H."/>
            <person name="Lin R."/>
            <person name="Jones M.K."/>
            <person name="Brejova B."/>
            <person name="Vinar T."/>
            <person name="Zhao G."/>
            <person name="McManus D.P."/>
            <person name="Chen Z."/>
            <person name="Zhou Y."/>
            <person name="Wang S."/>
        </authorList>
    </citation>
    <scope>NUCLEOTIDE SEQUENCE [LARGE SCALE GENOMIC DNA]</scope>
</reference>